<evidence type="ECO:0000256" key="1">
    <source>
        <dbReference type="SAM" id="MobiDB-lite"/>
    </source>
</evidence>
<dbReference type="PANTHER" id="PTHR47462">
    <property type="entry name" value="VESICLE-ASSOCIATED MEMBRANE PROTEIN 5"/>
    <property type="match status" value="1"/>
</dbReference>
<keyword evidence="3" id="KW-1185">Reference proteome</keyword>
<feature type="compositionally biased region" description="Basic and acidic residues" evidence="1">
    <location>
        <begin position="30"/>
        <end position="40"/>
    </location>
</feature>
<protein>
    <submittedName>
        <fullName evidence="2">Uncharacterized protein</fullName>
    </submittedName>
</protein>
<sequence>AGGSLEQCQRNAGAVSQVNKNNFEKLVERGGRQARIERRTAKTMPLHSSLGNKSKTLSQKKK</sequence>
<dbReference type="PANTHER" id="PTHR47462:SF1">
    <property type="entry name" value="VESICLE-ASSOCIATED MEMBRANE PROTEIN 5"/>
    <property type="match status" value="1"/>
</dbReference>
<dbReference type="InterPro" id="IPR042166">
    <property type="entry name" value="Vamp5"/>
</dbReference>
<evidence type="ECO:0000313" key="2">
    <source>
        <dbReference type="Ensembl" id="ENSMMUP00000066223.1"/>
    </source>
</evidence>
<dbReference type="Proteomes" id="UP000006718">
    <property type="component" value="Chromosome 13"/>
</dbReference>
<dbReference type="SMR" id="A0A5F7ZKR1"/>
<reference evidence="2" key="4">
    <citation type="submission" date="2025-09" db="UniProtKB">
        <authorList>
            <consortium name="Ensembl"/>
        </authorList>
    </citation>
    <scope>IDENTIFICATION</scope>
    <source>
        <strain evidence="2">17573</strain>
    </source>
</reference>
<feature type="compositionally biased region" description="Polar residues" evidence="1">
    <location>
        <begin position="49"/>
        <end position="62"/>
    </location>
</feature>
<feature type="region of interest" description="Disordered" evidence="1">
    <location>
        <begin position="30"/>
        <end position="62"/>
    </location>
</feature>
<name>A0A5F7ZKR1_MACMU</name>
<accession>A0A5F7ZKR1</accession>
<reference evidence="3" key="1">
    <citation type="journal article" date="2007" name="Science">
        <title>Evolutionary and biomedical insights from the rhesus macaque genome.</title>
        <authorList>
            <person name="Gibbs R.A."/>
            <person name="Rogers J."/>
            <person name="Katze M.G."/>
            <person name="Bumgarner R."/>
            <person name="Weinstock G.M."/>
            <person name="Mardis E.R."/>
            <person name="Remington K.A."/>
            <person name="Strausberg R.L."/>
            <person name="Venter J.C."/>
            <person name="Wilson R.K."/>
            <person name="Batzer M.A."/>
            <person name="Bustamante C.D."/>
            <person name="Eichler E.E."/>
            <person name="Hahn M.W."/>
            <person name="Hardison R.C."/>
            <person name="Makova K.D."/>
            <person name="Miller W."/>
            <person name="Milosavljevic A."/>
            <person name="Palermo R.E."/>
            <person name="Siepel A."/>
            <person name="Sikela J.M."/>
            <person name="Attaway T."/>
            <person name="Bell S."/>
            <person name="Bernard K.E."/>
            <person name="Buhay C.J."/>
            <person name="Chandrabose M.N."/>
            <person name="Dao M."/>
            <person name="Davis C."/>
            <person name="Delehaunty K.D."/>
            <person name="Ding Y."/>
            <person name="Dinh H.H."/>
            <person name="Dugan-Rocha S."/>
            <person name="Fulton L.A."/>
            <person name="Gabisi R.A."/>
            <person name="Garner T.T."/>
            <person name="Godfrey J."/>
            <person name="Hawes A.C."/>
            <person name="Hernandez J."/>
            <person name="Hines S."/>
            <person name="Holder M."/>
            <person name="Hume J."/>
            <person name="Jhangiani S.N."/>
            <person name="Joshi V."/>
            <person name="Khan Z.M."/>
            <person name="Kirkness E.F."/>
            <person name="Cree A."/>
            <person name="Fowler R.G."/>
            <person name="Lee S."/>
            <person name="Lewis L.R."/>
            <person name="Li Z."/>
            <person name="Liu Y.-S."/>
            <person name="Moore S.M."/>
            <person name="Muzny D."/>
            <person name="Nazareth L.V."/>
            <person name="Ngo D.N."/>
            <person name="Okwuonu G.O."/>
            <person name="Pai G."/>
            <person name="Parker D."/>
            <person name="Paul H.A."/>
            <person name="Pfannkoch C."/>
            <person name="Pohl C.S."/>
            <person name="Rogers Y.-H.C."/>
            <person name="Ruiz S.J."/>
            <person name="Sabo A."/>
            <person name="Santibanez J."/>
            <person name="Schneider B.W."/>
            <person name="Smith S.M."/>
            <person name="Sodergren E."/>
            <person name="Svatek A.F."/>
            <person name="Utterback T.R."/>
            <person name="Vattathil S."/>
            <person name="Warren W."/>
            <person name="White C.S."/>
            <person name="Chinwalla A.T."/>
            <person name="Feng Y."/>
            <person name="Halpern A.L."/>
            <person name="Hillier L.W."/>
            <person name="Huang X."/>
            <person name="Minx P."/>
            <person name="Nelson J.O."/>
            <person name="Pepin K.H."/>
            <person name="Qin X."/>
            <person name="Sutton G.G."/>
            <person name="Venter E."/>
            <person name="Walenz B.P."/>
            <person name="Wallis J.W."/>
            <person name="Worley K.C."/>
            <person name="Yang S.-P."/>
            <person name="Jones S.M."/>
            <person name="Marra M.A."/>
            <person name="Rocchi M."/>
            <person name="Schein J.E."/>
            <person name="Baertsch R."/>
            <person name="Clarke L."/>
            <person name="Csuros M."/>
            <person name="Glasscock J."/>
            <person name="Harris R.A."/>
            <person name="Havlak P."/>
            <person name="Jackson A.R."/>
            <person name="Jiang H."/>
            <person name="Liu Y."/>
            <person name="Messina D.N."/>
            <person name="Shen Y."/>
            <person name="Song H.X.-Z."/>
            <person name="Wylie T."/>
            <person name="Zhang L."/>
            <person name="Birney E."/>
            <person name="Han K."/>
            <person name="Konkel M.K."/>
            <person name="Lee J."/>
            <person name="Smit A.F.A."/>
            <person name="Ullmer B."/>
            <person name="Wang H."/>
            <person name="Xing J."/>
            <person name="Burhans R."/>
            <person name="Cheng Z."/>
            <person name="Karro J.E."/>
            <person name="Ma J."/>
            <person name="Raney B."/>
            <person name="She X."/>
            <person name="Cox M.J."/>
            <person name="Demuth J.P."/>
            <person name="Dumas L.J."/>
            <person name="Han S.-G."/>
            <person name="Hopkins J."/>
            <person name="Karimpour-Fard A."/>
            <person name="Kim Y.H."/>
            <person name="Pollack J.R."/>
            <person name="Vinar T."/>
            <person name="Addo-Quaye C."/>
            <person name="Degenhardt J."/>
            <person name="Denby A."/>
            <person name="Hubisz M.J."/>
            <person name="Indap A."/>
            <person name="Kosiol C."/>
            <person name="Lahn B.T."/>
            <person name="Lawson H.A."/>
            <person name="Marklein A."/>
            <person name="Nielsen R."/>
            <person name="Vallender E.J."/>
            <person name="Clark A.G."/>
            <person name="Ferguson B."/>
            <person name="Hernandez R.D."/>
            <person name="Hirani K."/>
            <person name="Kehrer-Sawatzki H."/>
            <person name="Kolb J."/>
            <person name="Patil S."/>
            <person name="Pu L.-L."/>
            <person name="Ren Y."/>
            <person name="Smith D.G."/>
            <person name="Wheeler D.A."/>
            <person name="Schenck I."/>
            <person name="Ball E.V."/>
            <person name="Chen R."/>
            <person name="Cooper D.N."/>
            <person name="Giardine B."/>
            <person name="Hsu F."/>
            <person name="Kent W.J."/>
            <person name="Lesk A."/>
            <person name="Nelson D.L."/>
            <person name="O'brien W.E."/>
            <person name="Pruefer K."/>
            <person name="Stenson P.D."/>
            <person name="Wallace J.C."/>
            <person name="Ke H."/>
            <person name="Liu X.-M."/>
            <person name="Wang P."/>
            <person name="Xiang A.P."/>
            <person name="Yang F."/>
            <person name="Barber G.P."/>
            <person name="Haussler D."/>
            <person name="Karolchik D."/>
            <person name="Kern A.D."/>
            <person name="Kuhn R.M."/>
            <person name="Smith K.E."/>
            <person name="Zwieg A.S."/>
        </authorList>
    </citation>
    <scope>NUCLEOTIDE SEQUENCE [LARGE SCALE GENOMIC DNA]</scope>
    <source>
        <strain evidence="3">17573</strain>
    </source>
</reference>
<dbReference type="InParanoid" id="A0A5F7ZKR1"/>
<reference evidence="2" key="2">
    <citation type="submission" date="2019-01" db="EMBL/GenBank/DDBJ databases">
        <authorList>
            <person name="Graves T."/>
            <person name="Eichler E.E."/>
            <person name="Wilson R.K."/>
        </authorList>
    </citation>
    <scope>NUCLEOTIDE SEQUENCE [LARGE SCALE GENOMIC DNA]</scope>
    <source>
        <strain evidence="2">17573</strain>
    </source>
</reference>
<dbReference type="AlphaFoldDB" id="A0A5F7ZKR1"/>
<dbReference type="VEuPathDB" id="HostDB:ENSMMUG00000051721"/>
<proteinExistence type="predicted"/>
<dbReference type="Ensembl" id="ENSMMUT00000098439.1">
    <property type="protein sequence ID" value="ENSMMUP00000066223.1"/>
    <property type="gene ID" value="ENSMMUG00000051721.1"/>
</dbReference>
<organism evidence="2 3">
    <name type="scientific">Macaca mulatta</name>
    <name type="common">Rhesus macaque</name>
    <dbReference type="NCBI Taxonomy" id="9544"/>
    <lineage>
        <taxon>Eukaryota</taxon>
        <taxon>Metazoa</taxon>
        <taxon>Chordata</taxon>
        <taxon>Craniata</taxon>
        <taxon>Vertebrata</taxon>
        <taxon>Euteleostomi</taxon>
        <taxon>Mammalia</taxon>
        <taxon>Eutheria</taxon>
        <taxon>Euarchontoglires</taxon>
        <taxon>Primates</taxon>
        <taxon>Haplorrhini</taxon>
        <taxon>Catarrhini</taxon>
        <taxon>Cercopithecidae</taxon>
        <taxon>Cercopithecinae</taxon>
        <taxon>Macaca</taxon>
    </lineage>
</organism>
<dbReference type="Bgee" id="ENSMMUG00000051721">
    <property type="expression patterns" value="Expressed in primary visual cortex and 3 other cell types or tissues"/>
</dbReference>
<evidence type="ECO:0000313" key="3">
    <source>
        <dbReference type="Proteomes" id="UP000006718"/>
    </source>
</evidence>
<reference evidence="2" key="3">
    <citation type="submission" date="2025-08" db="UniProtKB">
        <authorList>
            <consortium name="Ensembl"/>
        </authorList>
    </citation>
    <scope>IDENTIFICATION</scope>
    <source>
        <strain evidence="2">17573</strain>
    </source>
</reference>